<dbReference type="InterPro" id="IPR051161">
    <property type="entry name" value="Mannose-6P_isomerase_type2"/>
</dbReference>
<accession>A0A7C0U2J9</accession>
<protein>
    <submittedName>
        <fullName evidence="2">Mannose-1-phosphate guanylyltransferase/mannose-6-phosphate isomerase</fullName>
        <ecNumber evidence="2">2.7.7.13</ecNumber>
    </submittedName>
</protein>
<feature type="domain" description="Nucleotidyl transferase" evidence="1">
    <location>
        <begin position="2"/>
        <end position="125"/>
    </location>
</feature>
<dbReference type="PANTHER" id="PTHR46390">
    <property type="entry name" value="MANNOSE-1-PHOSPHATE GUANYLYLTRANSFERASE"/>
    <property type="match status" value="1"/>
</dbReference>
<dbReference type="AlphaFoldDB" id="A0A7C0U2J9"/>
<dbReference type="GO" id="GO:0009298">
    <property type="term" value="P:GDP-mannose biosynthetic process"/>
    <property type="evidence" value="ECO:0007669"/>
    <property type="project" value="TreeGrafter"/>
</dbReference>
<dbReference type="PANTHER" id="PTHR46390:SF1">
    <property type="entry name" value="MANNOSE-1-PHOSPHATE GUANYLYLTRANSFERASE"/>
    <property type="match status" value="1"/>
</dbReference>
<dbReference type="EC" id="2.7.7.13" evidence="2"/>
<dbReference type="SUPFAM" id="SSF53448">
    <property type="entry name" value="Nucleotide-diphospho-sugar transferases"/>
    <property type="match status" value="1"/>
</dbReference>
<evidence type="ECO:0000313" key="2">
    <source>
        <dbReference type="EMBL" id="HDD44256.1"/>
    </source>
</evidence>
<dbReference type="GO" id="GO:0004475">
    <property type="term" value="F:mannose-1-phosphate guanylyltransferase (GTP) activity"/>
    <property type="evidence" value="ECO:0007669"/>
    <property type="project" value="UniProtKB-EC"/>
</dbReference>
<gene>
    <name evidence="2" type="primary">cpsB</name>
    <name evidence="2" type="ORF">ENG63_05285</name>
</gene>
<dbReference type="InterPro" id="IPR005835">
    <property type="entry name" value="NTP_transferase_dom"/>
</dbReference>
<keyword evidence="2" id="KW-0413">Isomerase</keyword>
<proteinExistence type="predicted"/>
<reference evidence="2" key="1">
    <citation type="journal article" date="2020" name="mSystems">
        <title>Genome- and Community-Level Interaction Insights into Carbon Utilization and Element Cycling Functions of Hydrothermarchaeota in Hydrothermal Sediment.</title>
        <authorList>
            <person name="Zhou Z."/>
            <person name="Liu Y."/>
            <person name="Xu W."/>
            <person name="Pan J."/>
            <person name="Luo Z.H."/>
            <person name="Li M."/>
        </authorList>
    </citation>
    <scope>NUCLEOTIDE SEQUENCE [LARGE SCALE GENOMIC DNA]</scope>
    <source>
        <strain evidence="2">HyVt-233</strain>
    </source>
</reference>
<dbReference type="Gene3D" id="3.90.550.10">
    <property type="entry name" value="Spore Coat Polysaccharide Biosynthesis Protein SpsA, Chain A"/>
    <property type="match status" value="1"/>
</dbReference>
<comment type="caution">
    <text evidence="2">The sequence shown here is derived from an EMBL/GenBank/DDBJ whole genome shotgun (WGS) entry which is preliminary data.</text>
</comment>
<sequence>MKALILAGGKGTRLWPLSRKNYPKQFLKLNSNKSLFQQTIERLLKAFKVEDIVLMTNSDYKFHVQSELNFLSIDPQGSPFNNIILEPTSRNTAPAIALGIKYCIEKLKCAEDEVIFVSPSDHIISPVD</sequence>
<evidence type="ECO:0000259" key="1">
    <source>
        <dbReference type="Pfam" id="PF00483"/>
    </source>
</evidence>
<organism evidence="2">
    <name type="scientific">Desulfofervidus auxilii</name>
    <dbReference type="NCBI Taxonomy" id="1621989"/>
    <lineage>
        <taxon>Bacteria</taxon>
        <taxon>Pseudomonadati</taxon>
        <taxon>Thermodesulfobacteriota</taxon>
        <taxon>Candidatus Desulfofervidia</taxon>
        <taxon>Candidatus Desulfofervidales</taxon>
        <taxon>Candidatus Desulfofervidaceae</taxon>
        <taxon>Candidatus Desulfofervidus</taxon>
    </lineage>
</organism>
<dbReference type="Pfam" id="PF00483">
    <property type="entry name" value="NTP_transferase"/>
    <property type="match status" value="1"/>
</dbReference>
<dbReference type="EMBL" id="DRBS01000205">
    <property type="protein sequence ID" value="HDD44256.1"/>
    <property type="molecule type" value="Genomic_DNA"/>
</dbReference>
<keyword evidence="2" id="KW-0808">Transferase</keyword>
<keyword evidence="2" id="KW-0548">Nucleotidyltransferase</keyword>
<dbReference type="GO" id="GO:0016853">
    <property type="term" value="F:isomerase activity"/>
    <property type="evidence" value="ECO:0007669"/>
    <property type="project" value="UniProtKB-KW"/>
</dbReference>
<feature type="non-terminal residue" evidence="2">
    <location>
        <position position="128"/>
    </location>
</feature>
<dbReference type="Proteomes" id="UP000886289">
    <property type="component" value="Unassembled WGS sequence"/>
</dbReference>
<dbReference type="InterPro" id="IPR029044">
    <property type="entry name" value="Nucleotide-diphossugar_trans"/>
</dbReference>
<name>A0A7C0U2J9_DESA2</name>